<dbReference type="EMBL" id="JTDN01000001">
    <property type="protein sequence ID" value="KHL26447.1"/>
    <property type="molecule type" value="Genomic_DNA"/>
</dbReference>
<gene>
    <name evidence="1" type="ORF">PK98_08455</name>
</gene>
<reference evidence="1 2" key="1">
    <citation type="submission" date="2014-11" db="EMBL/GenBank/DDBJ databases">
        <title>Draft genome sequence of Kirrobacter mercurialis.</title>
        <authorList>
            <person name="Coil D.A."/>
            <person name="Eisen J.A."/>
        </authorList>
    </citation>
    <scope>NUCLEOTIDE SEQUENCE [LARGE SCALE GENOMIC DNA]</scope>
    <source>
        <strain evidence="1 2">Coronado</strain>
    </source>
</reference>
<keyword evidence="2" id="KW-1185">Reference proteome</keyword>
<dbReference type="AlphaFoldDB" id="A0A0B2C2F6"/>
<proteinExistence type="predicted"/>
<dbReference type="STRING" id="1572751.PK98_08455"/>
<sequence length="108" mass="11022">MPAHHDRADALEATQTGAVLRNLTIAVGILAGAVALTGCATMAQNEARSDAVAQCAARGMRFLEQSATAREGLIISTGSVSGECIGADDPRWAQGIAGTENSAPSRKD</sequence>
<accession>A0A0B2C2F6</accession>
<dbReference type="Proteomes" id="UP000030988">
    <property type="component" value="Unassembled WGS sequence"/>
</dbReference>
<evidence type="ECO:0000313" key="1">
    <source>
        <dbReference type="EMBL" id="KHL26447.1"/>
    </source>
</evidence>
<protein>
    <submittedName>
        <fullName evidence="1">Uncharacterized protein</fullName>
    </submittedName>
</protein>
<name>A0A0B2C2F6_9SPHN</name>
<evidence type="ECO:0000313" key="2">
    <source>
        <dbReference type="Proteomes" id="UP000030988"/>
    </source>
</evidence>
<organism evidence="1 2">
    <name type="scientific">Croceibacterium mercuriale</name>
    <dbReference type="NCBI Taxonomy" id="1572751"/>
    <lineage>
        <taxon>Bacteria</taxon>
        <taxon>Pseudomonadati</taxon>
        <taxon>Pseudomonadota</taxon>
        <taxon>Alphaproteobacteria</taxon>
        <taxon>Sphingomonadales</taxon>
        <taxon>Erythrobacteraceae</taxon>
        <taxon>Croceibacterium</taxon>
    </lineage>
</organism>
<comment type="caution">
    <text evidence="1">The sequence shown here is derived from an EMBL/GenBank/DDBJ whole genome shotgun (WGS) entry which is preliminary data.</text>
</comment>